<evidence type="ECO:0000256" key="2">
    <source>
        <dbReference type="SAM" id="SignalP"/>
    </source>
</evidence>
<feature type="signal peptide" evidence="2">
    <location>
        <begin position="1"/>
        <end position="19"/>
    </location>
</feature>
<dbReference type="STRING" id="2004952.A0A2C5XWJ3"/>
<feature type="transmembrane region" description="Helical" evidence="1">
    <location>
        <begin position="45"/>
        <end position="64"/>
    </location>
</feature>
<keyword evidence="1" id="KW-0472">Membrane</keyword>
<evidence type="ECO:0000256" key="1">
    <source>
        <dbReference type="SAM" id="Phobius"/>
    </source>
</evidence>
<keyword evidence="2" id="KW-0732">Signal</keyword>
<dbReference type="AlphaFoldDB" id="A0A2C5XWJ3"/>
<name>A0A2C5XWJ3_9HYPO</name>
<dbReference type="PANTHER" id="PTHR35043:SF7">
    <property type="entry name" value="TRANSCRIPTION FACTOR DOMAIN-CONTAINING PROTEIN"/>
    <property type="match status" value="1"/>
</dbReference>
<dbReference type="OrthoDB" id="3061561at2759"/>
<reference evidence="3 4" key="1">
    <citation type="submission" date="2017-06" db="EMBL/GenBank/DDBJ databases">
        <title>Ant-infecting Ophiocordyceps genomes reveal a high diversity of potential behavioral manipulation genes and a possible major role for enterotoxins.</title>
        <authorList>
            <person name="De Bekker C."/>
            <person name="Evans H.C."/>
            <person name="Brachmann A."/>
            <person name="Hughes D.P."/>
        </authorList>
    </citation>
    <scope>NUCLEOTIDE SEQUENCE [LARGE SCALE GENOMIC DNA]</scope>
    <source>
        <strain evidence="3 4">Map16</strain>
    </source>
</reference>
<feature type="chain" id="PRO_5012677073" evidence="2">
    <location>
        <begin position="20"/>
        <end position="338"/>
    </location>
</feature>
<comment type="caution">
    <text evidence="3">The sequence shown here is derived from an EMBL/GenBank/DDBJ whole genome shotgun (WGS) entry which is preliminary data.</text>
</comment>
<protein>
    <submittedName>
        <fullName evidence="3">Uncharacterized protein</fullName>
    </submittedName>
</protein>
<dbReference type="Proteomes" id="UP000226431">
    <property type="component" value="Unassembled WGS sequence"/>
</dbReference>
<gene>
    <name evidence="3" type="ORF">CDD80_1766</name>
</gene>
<proteinExistence type="predicted"/>
<keyword evidence="1" id="KW-0812">Transmembrane</keyword>
<dbReference type="EMBL" id="NJES01001777">
    <property type="protein sequence ID" value="PHH59480.1"/>
    <property type="molecule type" value="Genomic_DNA"/>
</dbReference>
<evidence type="ECO:0000313" key="3">
    <source>
        <dbReference type="EMBL" id="PHH59480.1"/>
    </source>
</evidence>
<accession>A0A2C5XWJ3</accession>
<feature type="transmembrane region" description="Helical" evidence="1">
    <location>
        <begin position="262"/>
        <end position="281"/>
    </location>
</feature>
<evidence type="ECO:0000313" key="4">
    <source>
        <dbReference type="Proteomes" id="UP000226431"/>
    </source>
</evidence>
<organism evidence="3 4">
    <name type="scientific">Ophiocordyceps camponoti-rufipedis</name>
    <dbReference type="NCBI Taxonomy" id="2004952"/>
    <lineage>
        <taxon>Eukaryota</taxon>
        <taxon>Fungi</taxon>
        <taxon>Dikarya</taxon>
        <taxon>Ascomycota</taxon>
        <taxon>Pezizomycotina</taxon>
        <taxon>Sordariomycetes</taxon>
        <taxon>Hypocreomycetidae</taxon>
        <taxon>Hypocreales</taxon>
        <taxon>Ophiocordycipitaceae</taxon>
        <taxon>Ophiocordyceps</taxon>
    </lineage>
</organism>
<dbReference type="PANTHER" id="PTHR35043">
    <property type="entry name" value="TRANSCRIPTION FACTOR DOMAIN-CONTAINING PROTEIN"/>
    <property type="match status" value="1"/>
</dbReference>
<keyword evidence="1" id="KW-1133">Transmembrane helix</keyword>
<keyword evidence="4" id="KW-1185">Reference proteome</keyword>
<sequence>MCLIILILAALQIAPLTAAQSQNTSSTQPEAQSLVGWTSGPDQRGTMSIIWNCLATIIACTWTIHHLNVPKRPLTEIRGITFDSSVSRWIPKFLRDLRWMFFTVIVPEFILSQAWDEVWSVRKVFQDLKALERNPVYDLADERLKTSTWTKGHCFYANMGGLRMPLDSDTTASDGGVPQRAIITSRPPPPEQELKALHAAELCQLWKALPKEGGRHPPPPIHTTDIDGMTKRDNFSKLIAYAQIVWYFISVATRWIRGLPIPQLELLTVVFAVCALFTYIMRWNKPQNVELWTEISPKTYDTEVSVEDFVNIQQPRRFFSNDPEKGGGKQSLRIVQKR</sequence>
<feature type="transmembrane region" description="Helical" evidence="1">
    <location>
        <begin position="238"/>
        <end position="256"/>
    </location>
</feature>